<dbReference type="GO" id="GO:0008270">
    <property type="term" value="F:zinc ion binding"/>
    <property type="evidence" value="ECO:0007669"/>
    <property type="project" value="InterPro"/>
</dbReference>
<proteinExistence type="inferred from homology"/>
<organism evidence="17 18">
    <name type="scientific">Phyllotreta striolata</name>
    <name type="common">Striped flea beetle</name>
    <name type="synonym">Crioceris striolata</name>
    <dbReference type="NCBI Taxonomy" id="444603"/>
    <lineage>
        <taxon>Eukaryota</taxon>
        <taxon>Metazoa</taxon>
        <taxon>Ecdysozoa</taxon>
        <taxon>Arthropoda</taxon>
        <taxon>Hexapoda</taxon>
        <taxon>Insecta</taxon>
        <taxon>Pterygota</taxon>
        <taxon>Neoptera</taxon>
        <taxon>Endopterygota</taxon>
        <taxon>Coleoptera</taxon>
        <taxon>Polyphaga</taxon>
        <taxon>Cucujiformia</taxon>
        <taxon>Chrysomeloidea</taxon>
        <taxon>Chrysomelidae</taxon>
        <taxon>Galerucinae</taxon>
        <taxon>Alticini</taxon>
        <taxon>Phyllotreta</taxon>
    </lineage>
</organism>
<dbReference type="Gene3D" id="2.60.40.1670">
    <property type="entry name" value="beta-sandwich domain of Sec23/24"/>
    <property type="match status" value="1"/>
</dbReference>
<evidence type="ECO:0000256" key="1">
    <source>
        <dbReference type="ARBA" id="ARBA00004299"/>
    </source>
</evidence>
<dbReference type="SUPFAM" id="SSF53300">
    <property type="entry name" value="vWA-like"/>
    <property type="match status" value="1"/>
</dbReference>
<evidence type="ECO:0000256" key="9">
    <source>
        <dbReference type="ARBA" id="ARBA00023034"/>
    </source>
</evidence>
<feature type="compositionally biased region" description="Polar residues" evidence="12">
    <location>
        <begin position="314"/>
        <end position="328"/>
    </location>
</feature>
<feature type="compositionally biased region" description="Low complexity" evidence="12">
    <location>
        <begin position="26"/>
        <end position="58"/>
    </location>
</feature>
<dbReference type="GO" id="GO:0006886">
    <property type="term" value="P:intracellular protein transport"/>
    <property type="evidence" value="ECO:0007669"/>
    <property type="project" value="InterPro"/>
</dbReference>
<evidence type="ECO:0000313" key="17">
    <source>
        <dbReference type="EMBL" id="CAG9864534.1"/>
    </source>
</evidence>
<evidence type="ECO:0000256" key="2">
    <source>
        <dbReference type="ARBA" id="ARBA00004394"/>
    </source>
</evidence>
<evidence type="ECO:0000256" key="11">
    <source>
        <dbReference type="ARBA" id="ARBA00023329"/>
    </source>
</evidence>
<dbReference type="SUPFAM" id="SSF82754">
    <property type="entry name" value="C-terminal, gelsolin-like domain of Sec23/24"/>
    <property type="match status" value="1"/>
</dbReference>
<dbReference type="Pfam" id="PF04811">
    <property type="entry name" value="Sec23_trunk"/>
    <property type="match status" value="1"/>
</dbReference>
<sequence>MTDRRPNGFPSLRQAPPIDQFNGAHSSQSSRSSSPNSRAIPASQLPPSRPPLALASPSKHPPGPLPTSAPIGPSNINSNPSGGSIEKFAPVVNDNSANINAQHLILDGNVRWKRATYDQYSNSEFGANPIENRSVGVAKSSNEIPARTASSYFGEAPAKQPLVDVQSTFNRNVPANPVRSSHGPYSNDTAQVIQPHVNSQLAKDEVVTKIPLNASVPSDPIGYRSQTSFNRNAPATMNSNRMPYGGVYSHSTNVTQQMGALKIDQNRARIDNSAPFYGNSANQIRPAYNQNVPQAPANVVRTTYDANRRPPLPQNSLNSPQIVPNSPQIVPNSPQNGPNLAYNQPPKVNLHSHRYPTPFGDHAPHHYEQQFDLLQQPNVLPPIKEPPPAIRLLDQTNVEANCSPDLFRCTITNVPESASLLQKSRLPFGLLIHPFRDLAHLPVIQCNVIVRCRACRTYINPFVTFSDAKRWKCNLCYRINELPEEFQYDPLTKTYGDPSRRPEIRSSTLEYIAPAEYMLRPPQPAVYLYLLDLSRAAAETGYLSTVCEVLLEELGGVPGDARTQIGFVGFDSALHFYSMSEGANQPHEMTVMDVDDAFIPTPDDLLVNLHDRQDLIVDLLRLLPRRFARTTNTSSCLGAALQAAYKLTASTGGRITVFAASLPDTGPGKLINRESTNGELTDASKLNPANDFYKKMALECSAQQIAVDLFVLGDRHVDLATISGVSRFTGGQIQRHPLLDGGGGVATRGNFARSFRRYVTRKIGFEAVMRVRCNRGLSVHSFHGNFFVRSTDLLSLPNVNPDSGFAMQITIDEALNDIRTACFQCALLYTSSKGERRIRVHTLCLPIVKSLTEVINSADQECVVGLLAKMAVDRSLTSGLMDAREAFINAVIDVLGAYKVSLNAGAAPSGLPAPDRLKLLPLYVMSLLKNRAFRNDRSIKLDERLCKMMEMKTKPLYMLMLEIYPDLYAIDDLYNQPVVSTDDGEEVNVPVRLQLTARCLRNDGIFLMDSGEKMLILVCPNASPDTLKQMFDVSNLKSLVSSSDVPELENDVNRRLRKFIDYLNEDRPFRAALEVIRDDSPNRGEFFERLVEDRGENALSYYEFLQHVKTQVK</sequence>
<evidence type="ECO:0000313" key="18">
    <source>
        <dbReference type="Proteomes" id="UP001153712"/>
    </source>
</evidence>
<dbReference type="Pfam" id="PF08033">
    <property type="entry name" value="Sec23_BS"/>
    <property type="match status" value="1"/>
</dbReference>
<dbReference type="InterPro" id="IPR012990">
    <property type="entry name" value="Beta-sandwich_Sec23_24"/>
</dbReference>
<dbReference type="Gene3D" id="1.20.120.730">
    <property type="entry name" value="Sec23/Sec24 helical domain"/>
    <property type="match status" value="1"/>
</dbReference>
<dbReference type="InterPro" id="IPR006900">
    <property type="entry name" value="Sec23/24_helical_dom"/>
</dbReference>
<evidence type="ECO:0000256" key="12">
    <source>
        <dbReference type="SAM" id="MobiDB-lite"/>
    </source>
</evidence>
<dbReference type="PANTHER" id="PTHR13803">
    <property type="entry name" value="SEC24-RELATED PROTEIN"/>
    <property type="match status" value="1"/>
</dbReference>
<evidence type="ECO:0000259" key="15">
    <source>
        <dbReference type="Pfam" id="PF04815"/>
    </source>
</evidence>
<evidence type="ECO:0008006" key="19">
    <source>
        <dbReference type="Google" id="ProtNLM"/>
    </source>
</evidence>
<dbReference type="GO" id="GO:0000149">
    <property type="term" value="F:SNARE binding"/>
    <property type="evidence" value="ECO:0007669"/>
    <property type="project" value="TreeGrafter"/>
</dbReference>
<keyword evidence="6" id="KW-0256">Endoplasmic reticulum</keyword>
<feature type="region of interest" description="Disordered" evidence="12">
    <location>
        <begin position="1"/>
        <end position="82"/>
    </location>
</feature>
<dbReference type="OrthoDB" id="49016at2759"/>
<dbReference type="InterPro" id="IPR036465">
    <property type="entry name" value="vWFA_dom_sf"/>
</dbReference>
<dbReference type="AlphaFoldDB" id="A0A9N9XRD9"/>
<evidence type="ECO:0000259" key="13">
    <source>
        <dbReference type="Pfam" id="PF04810"/>
    </source>
</evidence>
<dbReference type="Pfam" id="PF04810">
    <property type="entry name" value="zf-Sec23_Sec24"/>
    <property type="match status" value="1"/>
</dbReference>
<dbReference type="InterPro" id="IPR036175">
    <property type="entry name" value="Sec23/24_helical_dom_sf"/>
</dbReference>
<dbReference type="InterPro" id="IPR006896">
    <property type="entry name" value="Sec23/24_trunk_dom"/>
</dbReference>
<evidence type="ECO:0000256" key="7">
    <source>
        <dbReference type="ARBA" id="ARBA00022892"/>
    </source>
</evidence>
<keyword evidence="18" id="KW-1185">Reference proteome</keyword>
<dbReference type="Gene3D" id="3.40.20.10">
    <property type="entry name" value="Severin"/>
    <property type="match status" value="1"/>
</dbReference>
<dbReference type="GO" id="GO:0030127">
    <property type="term" value="C:COPII vesicle coat"/>
    <property type="evidence" value="ECO:0007669"/>
    <property type="project" value="InterPro"/>
</dbReference>
<comment type="subcellular location">
    <subcellularLocation>
        <location evidence="1">Cytoplasmic vesicle</location>
        <location evidence="1">COPII-coated vesicle membrane</location>
        <topology evidence="1">Peripheral membrane protein</topology>
        <orientation evidence="1">Cytoplasmic side</orientation>
    </subcellularLocation>
    <subcellularLocation>
        <location evidence="3">Endoplasmic reticulum membrane</location>
        <topology evidence="3">Peripheral membrane protein</topology>
        <orientation evidence="3">Cytoplasmic side</orientation>
    </subcellularLocation>
    <subcellularLocation>
        <location evidence="2">Golgi apparatus membrane</location>
    </subcellularLocation>
</comment>
<evidence type="ECO:0000259" key="16">
    <source>
        <dbReference type="Pfam" id="PF08033"/>
    </source>
</evidence>
<evidence type="ECO:0000259" key="14">
    <source>
        <dbReference type="Pfam" id="PF04811"/>
    </source>
</evidence>
<keyword evidence="7" id="KW-0931">ER-Golgi transport</keyword>
<evidence type="ECO:0000256" key="8">
    <source>
        <dbReference type="ARBA" id="ARBA00022927"/>
    </source>
</evidence>
<dbReference type="GO" id="GO:0000139">
    <property type="term" value="C:Golgi membrane"/>
    <property type="evidence" value="ECO:0007669"/>
    <property type="project" value="UniProtKB-SubCell"/>
</dbReference>
<dbReference type="SUPFAM" id="SSF81811">
    <property type="entry name" value="Helical domain of Sec23/24"/>
    <property type="match status" value="1"/>
</dbReference>
<dbReference type="Pfam" id="PF04815">
    <property type="entry name" value="Sec23_helical"/>
    <property type="match status" value="1"/>
</dbReference>
<dbReference type="Proteomes" id="UP001153712">
    <property type="component" value="Chromosome 8"/>
</dbReference>
<evidence type="ECO:0000256" key="6">
    <source>
        <dbReference type="ARBA" id="ARBA00022824"/>
    </source>
</evidence>
<dbReference type="Gene3D" id="2.30.30.380">
    <property type="entry name" value="Zn-finger domain of Sec23/24"/>
    <property type="match status" value="1"/>
</dbReference>
<reference evidence="17" key="1">
    <citation type="submission" date="2022-01" db="EMBL/GenBank/DDBJ databases">
        <authorList>
            <person name="King R."/>
        </authorList>
    </citation>
    <scope>NUCLEOTIDE SEQUENCE</scope>
</reference>
<dbReference type="GO" id="GO:0090110">
    <property type="term" value="P:COPII-coated vesicle cargo loading"/>
    <property type="evidence" value="ECO:0007669"/>
    <property type="project" value="TreeGrafter"/>
</dbReference>
<dbReference type="GO" id="GO:0005789">
    <property type="term" value="C:endoplasmic reticulum membrane"/>
    <property type="evidence" value="ECO:0007669"/>
    <property type="project" value="UniProtKB-SubCell"/>
</dbReference>
<dbReference type="InterPro" id="IPR006895">
    <property type="entry name" value="Znf_Sec23_Sec24"/>
</dbReference>
<dbReference type="Gene3D" id="3.40.50.410">
    <property type="entry name" value="von Willebrand factor, type A domain"/>
    <property type="match status" value="1"/>
</dbReference>
<name>A0A9N9XRD9_PHYSR</name>
<evidence type="ECO:0000256" key="3">
    <source>
        <dbReference type="ARBA" id="ARBA00004397"/>
    </source>
</evidence>
<feature type="domain" description="Sec23/Sec24 helical" evidence="15">
    <location>
        <begin position="859"/>
        <end position="960"/>
    </location>
</feature>
<keyword evidence="11" id="KW-0968">Cytoplasmic vesicle</keyword>
<gene>
    <name evidence="17" type="ORF">PHYEVI_LOCUS10789</name>
</gene>
<feature type="domain" description="Sec23/Sec24 beta-sandwich" evidence="16">
    <location>
        <begin position="764"/>
        <end position="847"/>
    </location>
</feature>
<evidence type="ECO:0000256" key="10">
    <source>
        <dbReference type="ARBA" id="ARBA00023136"/>
    </source>
</evidence>
<accession>A0A9N9XRD9</accession>
<keyword evidence="9" id="KW-0333">Golgi apparatus</keyword>
<feature type="domain" description="Sec23/Sec24 trunk" evidence="14">
    <location>
        <begin position="522"/>
        <end position="735"/>
    </location>
</feature>
<keyword evidence="10" id="KW-0472">Membrane</keyword>
<dbReference type="InterPro" id="IPR036174">
    <property type="entry name" value="Znf_Sec23_Sec24_sf"/>
</dbReference>
<evidence type="ECO:0000256" key="5">
    <source>
        <dbReference type="ARBA" id="ARBA00022448"/>
    </source>
</evidence>
<feature type="domain" description="Zinc finger Sec23/Sec24-type" evidence="13">
    <location>
        <begin position="449"/>
        <end position="485"/>
    </location>
</feature>
<dbReference type="SUPFAM" id="SSF82919">
    <property type="entry name" value="Zn-finger domain of Sec23/24"/>
    <property type="match status" value="1"/>
</dbReference>
<dbReference type="GO" id="GO:0070971">
    <property type="term" value="C:endoplasmic reticulum exit site"/>
    <property type="evidence" value="ECO:0007669"/>
    <property type="project" value="TreeGrafter"/>
</dbReference>
<protein>
    <recommendedName>
        <fullName evidence="19">Protein transport protein Sec24B</fullName>
    </recommendedName>
</protein>
<dbReference type="PANTHER" id="PTHR13803:SF39">
    <property type="entry name" value="SECRETORY 24AB, ISOFORM A"/>
    <property type="match status" value="1"/>
</dbReference>
<dbReference type="SUPFAM" id="SSF81995">
    <property type="entry name" value="beta-sandwich domain of Sec23/24"/>
    <property type="match status" value="1"/>
</dbReference>
<keyword evidence="5" id="KW-0813">Transport</keyword>
<dbReference type="InterPro" id="IPR050550">
    <property type="entry name" value="SEC23_SEC24_subfamily"/>
</dbReference>
<keyword evidence="8" id="KW-0653">Protein transport</keyword>
<feature type="compositionally biased region" description="Low complexity" evidence="12">
    <location>
        <begin position="70"/>
        <end position="82"/>
    </location>
</feature>
<evidence type="ECO:0000256" key="4">
    <source>
        <dbReference type="ARBA" id="ARBA00008334"/>
    </source>
</evidence>
<dbReference type="FunFam" id="2.30.30.380:FF:000004">
    <property type="entry name" value="SEC24 homolog B, COPII coat complex component"/>
    <property type="match status" value="1"/>
</dbReference>
<comment type="similarity">
    <text evidence="4">Belongs to the SEC23/SEC24 family. SEC24 subfamily.</text>
</comment>
<dbReference type="EMBL" id="OU900101">
    <property type="protein sequence ID" value="CAG9864534.1"/>
    <property type="molecule type" value="Genomic_DNA"/>
</dbReference>
<dbReference type="InterPro" id="IPR029006">
    <property type="entry name" value="ADF-H/Gelsolin-like_dom_sf"/>
</dbReference>
<dbReference type="InterPro" id="IPR036180">
    <property type="entry name" value="Gelsolin-like_dom_sf"/>
</dbReference>
<feature type="region of interest" description="Disordered" evidence="12">
    <location>
        <begin position="308"/>
        <end position="328"/>
    </location>
</feature>